<evidence type="ECO:0000313" key="4">
    <source>
        <dbReference type="Proteomes" id="UP000319731"/>
    </source>
</evidence>
<dbReference type="InterPro" id="IPR029058">
    <property type="entry name" value="AB_hydrolase_fold"/>
</dbReference>
<evidence type="ECO:0000313" key="3">
    <source>
        <dbReference type="EMBL" id="TPX30094.1"/>
    </source>
</evidence>
<dbReference type="Gene3D" id="3.40.50.1820">
    <property type="entry name" value="alpha/beta hydrolase"/>
    <property type="match status" value="1"/>
</dbReference>
<comment type="caution">
    <text evidence="3">The sequence shown here is derived from an EMBL/GenBank/DDBJ whole genome shotgun (WGS) entry which is preliminary data.</text>
</comment>
<dbReference type="PANTHER" id="PTHR12277">
    <property type="entry name" value="ALPHA/BETA HYDROLASE DOMAIN-CONTAINING PROTEIN"/>
    <property type="match status" value="1"/>
</dbReference>
<dbReference type="PANTHER" id="PTHR12277:SF81">
    <property type="entry name" value="PROTEIN ABHD13"/>
    <property type="match status" value="1"/>
</dbReference>
<keyword evidence="1" id="KW-0472">Membrane</keyword>
<dbReference type="Proteomes" id="UP000319731">
    <property type="component" value="Unassembled WGS sequence"/>
</dbReference>
<reference evidence="3 4" key="1">
    <citation type="journal article" date="2019" name="Sci. Rep.">
        <title>Comparative genomics of chytrid fungi reveal insights into the obligate biotrophic and pathogenic lifestyle of Synchytrium endobioticum.</title>
        <authorList>
            <person name="van de Vossenberg B.T.L.H."/>
            <person name="Warris S."/>
            <person name="Nguyen H.D.T."/>
            <person name="van Gent-Pelzer M.P.E."/>
            <person name="Joly D.L."/>
            <person name="van de Geest H.C."/>
            <person name="Bonants P.J.M."/>
            <person name="Smith D.S."/>
            <person name="Levesque C.A."/>
            <person name="van der Lee T.A.J."/>
        </authorList>
    </citation>
    <scope>NUCLEOTIDE SEQUENCE [LARGE SCALE GENOMIC DNA]</scope>
    <source>
        <strain evidence="3 4">JEL517</strain>
    </source>
</reference>
<gene>
    <name evidence="3" type="ORF">SmJEL517_g06257</name>
</gene>
<dbReference type="EMBL" id="QEAO01000099">
    <property type="protein sequence ID" value="TPX30094.1"/>
    <property type="molecule type" value="Genomic_DNA"/>
</dbReference>
<dbReference type="InterPro" id="IPR000073">
    <property type="entry name" value="AB_hydrolase_1"/>
</dbReference>
<dbReference type="GO" id="GO:0008474">
    <property type="term" value="F:palmitoyl-(protein) hydrolase activity"/>
    <property type="evidence" value="ECO:0007669"/>
    <property type="project" value="TreeGrafter"/>
</dbReference>
<accession>A0A507BW65</accession>
<dbReference type="AlphaFoldDB" id="A0A507BW65"/>
<keyword evidence="1" id="KW-1133">Transmembrane helix</keyword>
<feature type="transmembrane region" description="Helical" evidence="1">
    <location>
        <begin position="12"/>
        <end position="33"/>
    </location>
</feature>
<dbReference type="Pfam" id="PF00561">
    <property type="entry name" value="Abhydrolase_1"/>
    <property type="match status" value="1"/>
</dbReference>
<dbReference type="GO" id="GO:0016020">
    <property type="term" value="C:membrane"/>
    <property type="evidence" value="ECO:0007669"/>
    <property type="project" value="TreeGrafter"/>
</dbReference>
<evidence type="ECO:0000256" key="1">
    <source>
        <dbReference type="SAM" id="Phobius"/>
    </source>
</evidence>
<proteinExistence type="predicted"/>
<evidence type="ECO:0000259" key="2">
    <source>
        <dbReference type="Pfam" id="PF00561"/>
    </source>
</evidence>
<dbReference type="RefSeq" id="XP_031021839.1">
    <property type="nucleotide sequence ID" value="XM_031172183.1"/>
</dbReference>
<organism evidence="3 4">
    <name type="scientific">Synchytrium microbalum</name>
    <dbReference type="NCBI Taxonomy" id="1806994"/>
    <lineage>
        <taxon>Eukaryota</taxon>
        <taxon>Fungi</taxon>
        <taxon>Fungi incertae sedis</taxon>
        <taxon>Chytridiomycota</taxon>
        <taxon>Chytridiomycota incertae sedis</taxon>
        <taxon>Chytridiomycetes</taxon>
        <taxon>Synchytriales</taxon>
        <taxon>Synchytriaceae</taxon>
        <taxon>Synchytrium</taxon>
    </lineage>
</organism>
<dbReference type="OrthoDB" id="10249433at2759"/>
<keyword evidence="1" id="KW-0812">Transmembrane</keyword>
<dbReference type="STRING" id="1806994.A0A507BW65"/>
<protein>
    <recommendedName>
        <fullName evidence="2">AB hydrolase-1 domain-containing protein</fullName>
    </recommendedName>
</protein>
<keyword evidence="4" id="KW-1185">Reference proteome</keyword>
<dbReference type="GeneID" id="42007480"/>
<name>A0A507BW65_9FUNG</name>
<sequence>MTASYISFENAFYAVTGLATSLIGGALVLLWVYQTSLIYPAAFPEGSRTEVFTPDKFSMHDWEDLTLTTPDNLKIKAYLIRRKIELSGAYNDPSRSNKSIGVDKLSPYTILYLHANAGNMGHRLPFASLFYKSLKCNIFMLSYRGYGLSEGSPSEAGIKVDAQTALNYLKEHPTLRFSKIILFGQSIGGAVAIELASKNPDLVEGVIVENTFLSLPKLIPHVMPFIGPLGFLCHQIWPTYKSITLIPRTIPILMLSGLKDELVPPSHMHALASIARASRKGIVVDESMATVVVGDKTELPKLVVDEQGVRFVSFKEGKHNDTCIAPGYMDAIEKWWNDFVSK</sequence>
<dbReference type="SUPFAM" id="SSF53474">
    <property type="entry name" value="alpha/beta-Hydrolases"/>
    <property type="match status" value="1"/>
</dbReference>
<feature type="domain" description="AB hydrolase-1" evidence="2">
    <location>
        <begin position="109"/>
        <end position="227"/>
    </location>
</feature>